<keyword evidence="3" id="KW-1185">Reference proteome</keyword>
<dbReference type="STRING" id="1385512.N784_02100"/>
<dbReference type="InterPro" id="IPR024699">
    <property type="entry name" value="AcuA"/>
</dbReference>
<dbReference type="GO" id="GO:0045150">
    <property type="term" value="P:acetoin catabolic process"/>
    <property type="evidence" value="ECO:0007669"/>
    <property type="project" value="InterPro"/>
</dbReference>
<dbReference type="AlphaFoldDB" id="A0A0A5GDE6"/>
<dbReference type="CDD" id="cd04301">
    <property type="entry name" value="NAT_SF"/>
    <property type="match status" value="1"/>
</dbReference>
<dbReference type="Pfam" id="PF00583">
    <property type="entry name" value="Acetyltransf_1"/>
    <property type="match status" value="1"/>
</dbReference>
<dbReference type="RefSeq" id="WP_052127083.1">
    <property type="nucleotide sequence ID" value="NZ_AVPG01000001.1"/>
</dbReference>
<sequence length="227" mass="26329">MKHVKEYHCKEISTDNGTIIIEGPLSAEELQPYEFHEHLIAFRPAHKQFEAIKQIADFEEGRIIIARTTDTIVGYVTFLYPDPLERWSKFEMKDLIELGAIEVIPAYRGFQIGSWLIKVAMLDDAMEDFIIITTEYYWHWDLTGTGLNIWDYRKVMEKMMGSGGLTPFPTDDPEIISHPANCLMARIGNRVTQQSIDRFEELRFLTRLQYRKAKGGGKDASRTNYEN</sequence>
<dbReference type="InterPro" id="IPR000182">
    <property type="entry name" value="GNAT_dom"/>
</dbReference>
<feature type="domain" description="N-acetyltransferase" evidence="1">
    <location>
        <begin position="25"/>
        <end position="189"/>
    </location>
</feature>
<dbReference type="Proteomes" id="UP000030401">
    <property type="component" value="Unassembled WGS sequence"/>
</dbReference>
<dbReference type="InterPro" id="IPR016181">
    <property type="entry name" value="Acyl_CoA_acyltransferase"/>
</dbReference>
<dbReference type="OrthoDB" id="5416633at2"/>
<dbReference type="EMBL" id="AVPG01000001">
    <property type="protein sequence ID" value="KGX89140.1"/>
    <property type="molecule type" value="Genomic_DNA"/>
</dbReference>
<evidence type="ECO:0000259" key="1">
    <source>
        <dbReference type="PROSITE" id="PS51186"/>
    </source>
</evidence>
<comment type="caution">
    <text evidence="2">The sequence shown here is derived from an EMBL/GenBank/DDBJ whole genome shotgun (WGS) entry which is preliminary data.</text>
</comment>
<proteinExistence type="predicted"/>
<evidence type="ECO:0000313" key="2">
    <source>
        <dbReference type="EMBL" id="KGX89140.1"/>
    </source>
</evidence>
<dbReference type="GO" id="GO:0016747">
    <property type="term" value="F:acyltransferase activity, transferring groups other than amino-acyl groups"/>
    <property type="evidence" value="ECO:0007669"/>
    <property type="project" value="InterPro"/>
</dbReference>
<dbReference type="SUPFAM" id="SSF55729">
    <property type="entry name" value="Acyl-CoA N-acyltransferases (Nat)"/>
    <property type="match status" value="1"/>
</dbReference>
<name>A0A0A5GDE6_9BACI</name>
<accession>A0A0A5GDE6</accession>
<dbReference type="eggNOG" id="COG0456">
    <property type="taxonomic scope" value="Bacteria"/>
</dbReference>
<dbReference type="PIRSF" id="PIRSF021278">
    <property type="entry name" value="AcuA"/>
    <property type="match status" value="1"/>
</dbReference>
<dbReference type="PROSITE" id="PS51186">
    <property type="entry name" value="GNAT"/>
    <property type="match status" value="1"/>
</dbReference>
<reference evidence="2 3" key="1">
    <citation type="submission" date="2013-08" db="EMBL/GenBank/DDBJ databases">
        <authorList>
            <person name="Huang J."/>
            <person name="Wang G."/>
        </authorList>
    </citation>
    <scope>NUCLEOTIDE SEQUENCE [LARGE SCALE GENOMIC DNA]</scope>
    <source>
        <strain evidence="2 3">JSM 072002</strain>
    </source>
</reference>
<gene>
    <name evidence="2" type="ORF">N784_02100</name>
</gene>
<organism evidence="2 3">
    <name type="scientific">Pontibacillus litoralis JSM 072002</name>
    <dbReference type="NCBI Taxonomy" id="1385512"/>
    <lineage>
        <taxon>Bacteria</taxon>
        <taxon>Bacillati</taxon>
        <taxon>Bacillota</taxon>
        <taxon>Bacilli</taxon>
        <taxon>Bacillales</taxon>
        <taxon>Bacillaceae</taxon>
        <taxon>Pontibacillus</taxon>
    </lineage>
</organism>
<protein>
    <submittedName>
        <fullName evidence="2">Acetoin dehydrogenase</fullName>
    </submittedName>
</protein>
<dbReference type="Gene3D" id="3.40.630.30">
    <property type="match status" value="1"/>
</dbReference>
<evidence type="ECO:0000313" key="3">
    <source>
        <dbReference type="Proteomes" id="UP000030401"/>
    </source>
</evidence>
<dbReference type="GO" id="GO:0019152">
    <property type="term" value="F:acetoin dehydrogenase (NAD+) activity"/>
    <property type="evidence" value="ECO:0007669"/>
    <property type="project" value="InterPro"/>
</dbReference>